<evidence type="ECO:0000313" key="17">
    <source>
        <dbReference type="EMBL" id="PKD14056.1"/>
    </source>
</evidence>
<feature type="region of interest" description="Disordered" evidence="12">
    <location>
        <begin position="778"/>
        <end position="797"/>
    </location>
</feature>
<evidence type="ECO:0000256" key="10">
    <source>
        <dbReference type="ARBA" id="ARBA00023136"/>
    </source>
</evidence>
<dbReference type="PROSITE" id="PS51098">
    <property type="entry name" value="PTS_EIIB_TYPE_1"/>
    <property type="match status" value="1"/>
</dbReference>
<evidence type="ECO:0000259" key="16">
    <source>
        <dbReference type="PROSITE" id="PS51103"/>
    </source>
</evidence>
<feature type="transmembrane region" description="Helical" evidence="13">
    <location>
        <begin position="196"/>
        <end position="219"/>
    </location>
</feature>
<feature type="domain" description="PTS EIIB type-1" evidence="15">
    <location>
        <begin position="10"/>
        <end position="93"/>
    </location>
</feature>
<feature type="transmembrane region" description="Helical" evidence="13">
    <location>
        <begin position="225"/>
        <end position="247"/>
    </location>
</feature>
<dbReference type="Pfam" id="PF00358">
    <property type="entry name" value="PTS_EIIA_1"/>
    <property type="match status" value="1"/>
</dbReference>
<dbReference type="Gene3D" id="2.70.70.10">
    <property type="entry name" value="Glucose Permease (Domain IIA)"/>
    <property type="match status" value="1"/>
</dbReference>
<dbReference type="GO" id="GO:0015771">
    <property type="term" value="P:trehalose transport"/>
    <property type="evidence" value="ECO:0007669"/>
    <property type="project" value="TreeGrafter"/>
</dbReference>
<accession>A0A2N0TH51</accession>
<evidence type="ECO:0000256" key="8">
    <source>
        <dbReference type="ARBA" id="ARBA00022777"/>
    </source>
</evidence>
<sequence length="797" mass="82399">MANASNATPAVIAARIVDAVGGPANITSLTHCATRLHFELADAGHVNQHGLESIPGVLGAFPRAGNRYQVIIGGAVASVYEQIVRLRTARLMPAAQWPSAVMQSASQSTQPTQSMQPTQPAQSAQSTQPTQPAQSAPYLSDDAAPSRDTATDAEQSCGPSNTSRHFTPRTVREWGSAACAWAAAFFDYLSDSFRPILGVLLGASLVIAIVNVIVALGIVPDGETSAGWILLKAIWEGVFTVLPIMIAYNAAKKLDVDPWLGGAIMAALMTPQFTGVMSGMSGMSGTSVSSALSGTSVSSALSGAIQCSANAVFGAETCTVSAFGIPIQLNDYGGNVFVPLLMAAVLAVVYHGLKRVIPDSVQLVFVPFLSLVVVFALTILVIGPLGIWLGGGLGAATAWLNAHVPFLFALIIPMLYPFLVPLGLHWPLNALMLMNIQALGYDFVQGPMGVWNFACFGATAGVLVLAVRGKDSAMRQTAVGALLAGLLGGVSELSLYGIHLHHRRVYRWLLAGCAAGGVTSAVLGWLFPSVLPSGQMVRGVTTTAFAFSSLLTIPVFDRMWVYALSIAVAFVMAMVLTVLFGYRTPPRATEAQMVSAGENVRSQDAVRGIGATSSDAESAEDSPSRPASDRTPDSNAILSPVAGRLMNLEATGDPVFASRALGEGVGVVPETAGETAVLAPVSGTLKTVARTGHAFGIKTDDGVEVLVHVGIDTVNMDGEGFVVAVGKGERIAAGEPLATVDFGKVAAAGHSVVVVVTVVNAAELTVVTPLIGDGSSDDNGGDCKTVSAGSPIIDVEQ</sequence>
<evidence type="ECO:0000256" key="1">
    <source>
        <dbReference type="ARBA" id="ARBA00004651"/>
    </source>
</evidence>
<dbReference type="NCBIfam" id="TIGR00830">
    <property type="entry name" value="PTBA"/>
    <property type="match status" value="1"/>
</dbReference>
<dbReference type="PANTHER" id="PTHR30175:SF1">
    <property type="entry name" value="PTS SYSTEM ARBUTIN-, CELLOBIOSE-, AND SALICIN-SPECIFIC EIIBC COMPONENT-RELATED"/>
    <property type="match status" value="1"/>
</dbReference>
<keyword evidence="5" id="KW-0808">Transferase</keyword>
<dbReference type="Proteomes" id="UP000232928">
    <property type="component" value="Unassembled WGS sequence"/>
</dbReference>
<keyword evidence="3" id="KW-1003">Cell membrane</keyword>
<keyword evidence="2" id="KW-0813">Transport</keyword>
<keyword evidence="8" id="KW-0418">Kinase</keyword>
<dbReference type="RefSeq" id="WP_101028027.1">
    <property type="nucleotide sequence ID" value="NZ_PJEG01000021.1"/>
</dbReference>
<feature type="compositionally biased region" description="Low complexity" evidence="12">
    <location>
        <begin position="102"/>
        <end position="137"/>
    </location>
</feature>
<feature type="domain" description="PTS EIIA type-1" evidence="14">
    <location>
        <begin position="653"/>
        <end position="760"/>
    </location>
</feature>
<feature type="region of interest" description="Disordered" evidence="12">
    <location>
        <begin position="609"/>
        <end position="636"/>
    </location>
</feature>
<keyword evidence="6" id="KW-0598">Phosphotransferase system</keyword>
<feature type="transmembrane region" description="Helical" evidence="13">
    <location>
        <begin position="479"/>
        <end position="499"/>
    </location>
</feature>
<dbReference type="GO" id="GO:0005886">
    <property type="term" value="C:plasma membrane"/>
    <property type="evidence" value="ECO:0007669"/>
    <property type="project" value="UniProtKB-SubCell"/>
</dbReference>
<dbReference type="SUPFAM" id="SSF51261">
    <property type="entry name" value="Duplicated hybrid motif"/>
    <property type="match status" value="1"/>
</dbReference>
<dbReference type="PROSITE" id="PS51093">
    <property type="entry name" value="PTS_EIIA_TYPE_1"/>
    <property type="match status" value="1"/>
</dbReference>
<feature type="compositionally biased region" description="Polar residues" evidence="12">
    <location>
        <begin position="152"/>
        <end position="165"/>
    </location>
</feature>
<feature type="transmembrane region" description="Helical" evidence="13">
    <location>
        <begin position="336"/>
        <end position="353"/>
    </location>
</feature>
<dbReference type="GO" id="GO:0009401">
    <property type="term" value="P:phosphoenolpyruvate-dependent sugar phosphotransferase system"/>
    <property type="evidence" value="ECO:0007669"/>
    <property type="project" value="UniProtKB-KW"/>
</dbReference>
<dbReference type="InterPro" id="IPR003352">
    <property type="entry name" value="PTS_EIIC"/>
</dbReference>
<dbReference type="InterPro" id="IPR018113">
    <property type="entry name" value="PTrfase_EIIB_Cys"/>
</dbReference>
<dbReference type="InterPro" id="IPR001996">
    <property type="entry name" value="PTS_IIB_1"/>
</dbReference>
<dbReference type="Pfam" id="PF00367">
    <property type="entry name" value="PTS_EIIB"/>
    <property type="match status" value="1"/>
</dbReference>
<dbReference type="InterPro" id="IPR001127">
    <property type="entry name" value="PTS_EIIA_1_perm"/>
</dbReference>
<dbReference type="SUPFAM" id="SSF55604">
    <property type="entry name" value="Glucose permease domain IIB"/>
    <property type="match status" value="1"/>
</dbReference>
<gene>
    <name evidence="17" type="ORF">APC1461_1666</name>
</gene>
<feature type="transmembrane region" description="Helical" evidence="13">
    <location>
        <begin position="505"/>
        <end position="527"/>
    </location>
</feature>
<comment type="caution">
    <text evidence="17">The sequence shown here is derived from an EMBL/GenBank/DDBJ whole genome shotgun (WGS) entry which is preliminary data.</text>
</comment>
<feature type="transmembrane region" description="Helical" evidence="13">
    <location>
        <begin position="562"/>
        <end position="582"/>
    </location>
</feature>
<feature type="transmembrane region" description="Helical" evidence="13">
    <location>
        <begin position="259"/>
        <end position="280"/>
    </location>
</feature>
<dbReference type="PROSITE" id="PS00371">
    <property type="entry name" value="PTS_EIIA_TYPE_1_HIS"/>
    <property type="match status" value="1"/>
</dbReference>
<keyword evidence="10 13" id="KW-0472">Membrane</keyword>
<keyword evidence="4" id="KW-0762">Sugar transport</keyword>
<feature type="domain" description="PTS EIIC type-1" evidence="16">
    <location>
        <begin position="187"/>
        <end position="594"/>
    </location>
</feature>
<feature type="transmembrane region" description="Helical" evidence="13">
    <location>
        <begin position="365"/>
        <end position="387"/>
    </location>
</feature>
<proteinExistence type="predicted"/>
<dbReference type="PROSITE" id="PS01035">
    <property type="entry name" value="PTS_EIIB_TYPE_1_CYS"/>
    <property type="match status" value="1"/>
</dbReference>
<evidence type="ECO:0000256" key="2">
    <source>
        <dbReference type="ARBA" id="ARBA00022448"/>
    </source>
</evidence>
<dbReference type="EMBL" id="PJEG01000021">
    <property type="protein sequence ID" value="PKD14056.1"/>
    <property type="molecule type" value="Genomic_DNA"/>
</dbReference>
<dbReference type="InterPro" id="IPR036878">
    <property type="entry name" value="Glu_permease_IIB"/>
</dbReference>
<evidence type="ECO:0000256" key="3">
    <source>
        <dbReference type="ARBA" id="ARBA00022475"/>
    </source>
</evidence>
<feature type="region of interest" description="Disordered" evidence="12">
    <location>
        <begin position="102"/>
        <end position="166"/>
    </location>
</feature>
<reference evidence="17 18" key="1">
    <citation type="submission" date="2017-12" db="EMBL/GenBank/DDBJ databases">
        <title>Bifidobacterium longum APC/DPC strains.</title>
        <authorList>
            <person name="Arboleya S."/>
        </authorList>
    </citation>
    <scope>NUCLEOTIDE SEQUENCE [LARGE SCALE GENOMIC DNA]</scope>
    <source>
        <strain evidence="17 18">APC1461</strain>
    </source>
</reference>
<dbReference type="PROSITE" id="PS51103">
    <property type="entry name" value="PTS_EIIC_TYPE_1"/>
    <property type="match status" value="1"/>
</dbReference>
<dbReference type="AlphaFoldDB" id="A0A2N0TH51"/>
<dbReference type="GO" id="GO:0016301">
    <property type="term" value="F:kinase activity"/>
    <property type="evidence" value="ECO:0007669"/>
    <property type="project" value="UniProtKB-KW"/>
</dbReference>
<organism evidence="17 18">
    <name type="scientific">Bifidobacterium longum</name>
    <dbReference type="NCBI Taxonomy" id="216816"/>
    <lineage>
        <taxon>Bacteria</taxon>
        <taxon>Bacillati</taxon>
        <taxon>Actinomycetota</taxon>
        <taxon>Actinomycetes</taxon>
        <taxon>Bifidobacteriales</taxon>
        <taxon>Bifidobacteriaceae</taxon>
        <taxon>Bifidobacterium</taxon>
    </lineage>
</organism>
<keyword evidence="7 13" id="KW-0812">Transmembrane</keyword>
<evidence type="ECO:0000259" key="14">
    <source>
        <dbReference type="PROSITE" id="PS51093"/>
    </source>
</evidence>
<name>A0A2N0TH51_BIFLN</name>
<dbReference type="Pfam" id="PF02378">
    <property type="entry name" value="PTS_EIIC"/>
    <property type="match status" value="1"/>
</dbReference>
<evidence type="ECO:0000313" key="18">
    <source>
        <dbReference type="Proteomes" id="UP000232928"/>
    </source>
</evidence>
<keyword evidence="9 13" id="KW-1133">Transmembrane helix</keyword>
<evidence type="ECO:0000256" key="7">
    <source>
        <dbReference type="ARBA" id="ARBA00022692"/>
    </source>
</evidence>
<feature type="transmembrane region" description="Helical" evidence="13">
    <location>
        <begin position="539"/>
        <end position="556"/>
    </location>
</feature>
<feature type="transmembrane region" description="Helical" evidence="13">
    <location>
        <begin position="399"/>
        <end position="419"/>
    </location>
</feature>
<evidence type="ECO:0000259" key="15">
    <source>
        <dbReference type="PROSITE" id="PS51098"/>
    </source>
</evidence>
<protein>
    <submittedName>
        <fullName evidence="17">PTS system glucose-specific transporter subunit IIABC PtsG</fullName>
    </submittedName>
</protein>
<dbReference type="InterPro" id="IPR013013">
    <property type="entry name" value="PTS_EIIC_1"/>
</dbReference>
<evidence type="ECO:0000256" key="5">
    <source>
        <dbReference type="ARBA" id="ARBA00022679"/>
    </source>
</evidence>
<dbReference type="PANTHER" id="PTHR30175">
    <property type="entry name" value="PHOSPHOTRANSFERASE SYSTEM TRANSPORT PROTEIN"/>
    <property type="match status" value="1"/>
</dbReference>
<evidence type="ECO:0000256" key="12">
    <source>
        <dbReference type="SAM" id="MobiDB-lite"/>
    </source>
</evidence>
<feature type="transmembrane region" description="Helical" evidence="13">
    <location>
        <begin position="450"/>
        <end position="467"/>
    </location>
</feature>
<dbReference type="InterPro" id="IPR050558">
    <property type="entry name" value="PTS_Sugar-Specific_Components"/>
</dbReference>
<evidence type="ECO:0000256" key="9">
    <source>
        <dbReference type="ARBA" id="ARBA00022989"/>
    </source>
</evidence>
<comment type="subcellular location">
    <subcellularLocation>
        <location evidence="1">Cell membrane</location>
        <topology evidence="1">Multi-pass membrane protein</topology>
    </subcellularLocation>
</comment>
<dbReference type="GO" id="GO:0090589">
    <property type="term" value="F:protein-phosphocysteine-trehalose phosphotransferase system transporter activity"/>
    <property type="evidence" value="ECO:0007669"/>
    <property type="project" value="TreeGrafter"/>
</dbReference>
<dbReference type="GO" id="GO:0008982">
    <property type="term" value="F:protein-N(PI)-phosphohistidine-sugar phosphotransferase activity"/>
    <property type="evidence" value="ECO:0007669"/>
    <property type="project" value="InterPro"/>
</dbReference>
<evidence type="ECO:0000256" key="6">
    <source>
        <dbReference type="ARBA" id="ARBA00022683"/>
    </source>
</evidence>
<dbReference type="InterPro" id="IPR011055">
    <property type="entry name" value="Dup_hybrid_motif"/>
</dbReference>
<dbReference type="Gene3D" id="3.30.1360.60">
    <property type="entry name" value="Glucose permease domain IIB"/>
    <property type="match status" value="1"/>
</dbReference>
<evidence type="ECO:0000256" key="4">
    <source>
        <dbReference type="ARBA" id="ARBA00022597"/>
    </source>
</evidence>
<feature type="active site" description="Phosphocysteine intermediate; for EIIB activity" evidence="11">
    <location>
        <position position="32"/>
    </location>
</feature>
<evidence type="ECO:0000256" key="11">
    <source>
        <dbReference type="PROSITE-ProRule" id="PRU00421"/>
    </source>
</evidence>
<dbReference type="CDD" id="cd00212">
    <property type="entry name" value="PTS_IIB_glc"/>
    <property type="match status" value="1"/>
</dbReference>
<evidence type="ECO:0000256" key="13">
    <source>
        <dbReference type="SAM" id="Phobius"/>
    </source>
</evidence>